<dbReference type="InterPro" id="IPR051911">
    <property type="entry name" value="SDR_oxidoreductase"/>
</dbReference>
<evidence type="ECO:0000313" key="4">
    <source>
        <dbReference type="Proteomes" id="UP001550628"/>
    </source>
</evidence>
<dbReference type="Pfam" id="PF00106">
    <property type="entry name" value="adh_short"/>
    <property type="match status" value="1"/>
</dbReference>
<protein>
    <submittedName>
        <fullName evidence="3">SDR family NAD(P)-dependent oxidoreductase</fullName>
    </submittedName>
</protein>
<accession>A0ABV2WYS0</accession>
<evidence type="ECO:0000256" key="1">
    <source>
        <dbReference type="ARBA" id="ARBA00006484"/>
    </source>
</evidence>
<sequence>MTGVGRGLGLSIARAAVRAGRRVIGTVRGAARAEELQGVSGEHALILVADVTDPTAVRSAVDAATARFGRIDVLVNNAGYTLVSGVEDASDDEIRAQFETNTFGTIDVTRAVLPGCVPRARVGSS</sequence>
<keyword evidence="2" id="KW-0560">Oxidoreductase</keyword>
<comment type="similarity">
    <text evidence="1">Belongs to the short-chain dehydrogenases/reductases (SDR) family.</text>
</comment>
<dbReference type="Proteomes" id="UP001550628">
    <property type="component" value="Unassembled WGS sequence"/>
</dbReference>
<evidence type="ECO:0000256" key="2">
    <source>
        <dbReference type="ARBA" id="ARBA00023002"/>
    </source>
</evidence>
<evidence type="ECO:0000313" key="3">
    <source>
        <dbReference type="EMBL" id="MEU1956006.1"/>
    </source>
</evidence>
<gene>
    <name evidence="3" type="ORF">ABZ510_29645</name>
</gene>
<dbReference type="InterPro" id="IPR002347">
    <property type="entry name" value="SDR_fam"/>
</dbReference>
<name>A0ABV2WYS0_9NOCA</name>
<dbReference type="Gene3D" id="3.40.50.720">
    <property type="entry name" value="NAD(P)-binding Rossmann-like Domain"/>
    <property type="match status" value="1"/>
</dbReference>
<dbReference type="PANTHER" id="PTHR43976:SF16">
    <property type="entry name" value="SHORT-CHAIN DEHYDROGENASE_REDUCTASE FAMILY PROTEIN"/>
    <property type="match status" value="1"/>
</dbReference>
<dbReference type="RefSeq" id="WP_356959395.1">
    <property type="nucleotide sequence ID" value="NZ_JBEYBD010000028.1"/>
</dbReference>
<dbReference type="PRINTS" id="PR01397">
    <property type="entry name" value="DHBDHDRGNASE"/>
</dbReference>
<reference evidence="3 4" key="1">
    <citation type="submission" date="2024-06" db="EMBL/GenBank/DDBJ databases">
        <title>The Natural Products Discovery Center: Release of the First 8490 Sequenced Strains for Exploring Actinobacteria Biosynthetic Diversity.</title>
        <authorList>
            <person name="Kalkreuter E."/>
            <person name="Kautsar S.A."/>
            <person name="Yang D."/>
            <person name="Bader C.D."/>
            <person name="Teijaro C.N."/>
            <person name="Fluegel L."/>
            <person name="Davis C.M."/>
            <person name="Simpson J.R."/>
            <person name="Lauterbach L."/>
            <person name="Steele A.D."/>
            <person name="Gui C."/>
            <person name="Meng S."/>
            <person name="Li G."/>
            <person name="Viehrig K."/>
            <person name="Ye F."/>
            <person name="Su P."/>
            <person name="Kiefer A.F."/>
            <person name="Nichols A."/>
            <person name="Cepeda A.J."/>
            <person name="Yan W."/>
            <person name="Fan B."/>
            <person name="Jiang Y."/>
            <person name="Adhikari A."/>
            <person name="Zheng C.-J."/>
            <person name="Schuster L."/>
            <person name="Cowan T.M."/>
            <person name="Smanski M.J."/>
            <person name="Chevrette M.G."/>
            <person name="De Carvalho L.P.S."/>
            <person name="Shen B."/>
        </authorList>
    </citation>
    <scope>NUCLEOTIDE SEQUENCE [LARGE SCALE GENOMIC DNA]</scope>
    <source>
        <strain evidence="3 4">NPDC019708</strain>
    </source>
</reference>
<organism evidence="3 4">
    <name type="scientific">Nocardia rhamnosiphila</name>
    <dbReference type="NCBI Taxonomy" id="426716"/>
    <lineage>
        <taxon>Bacteria</taxon>
        <taxon>Bacillati</taxon>
        <taxon>Actinomycetota</taxon>
        <taxon>Actinomycetes</taxon>
        <taxon>Mycobacteriales</taxon>
        <taxon>Nocardiaceae</taxon>
        <taxon>Nocardia</taxon>
    </lineage>
</organism>
<keyword evidence="4" id="KW-1185">Reference proteome</keyword>
<comment type="caution">
    <text evidence="3">The sequence shown here is derived from an EMBL/GenBank/DDBJ whole genome shotgun (WGS) entry which is preliminary data.</text>
</comment>
<dbReference type="InterPro" id="IPR003560">
    <property type="entry name" value="DHB_DH"/>
</dbReference>
<proteinExistence type="inferred from homology"/>
<dbReference type="InterPro" id="IPR036291">
    <property type="entry name" value="NAD(P)-bd_dom_sf"/>
</dbReference>
<dbReference type="PANTHER" id="PTHR43976">
    <property type="entry name" value="SHORT CHAIN DEHYDROGENASE"/>
    <property type="match status" value="1"/>
</dbReference>
<dbReference type="EMBL" id="JBEYBF010000031">
    <property type="protein sequence ID" value="MEU1956006.1"/>
    <property type="molecule type" value="Genomic_DNA"/>
</dbReference>
<dbReference type="SUPFAM" id="SSF51735">
    <property type="entry name" value="NAD(P)-binding Rossmann-fold domains"/>
    <property type="match status" value="1"/>
</dbReference>